<evidence type="ECO:0000313" key="1">
    <source>
        <dbReference type="EMBL" id="QJA85258.1"/>
    </source>
</evidence>
<dbReference type="AlphaFoldDB" id="A0A6M3KVD3"/>
<protein>
    <submittedName>
        <fullName evidence="1">Putative capsid protein</fullName>
    </submittedName>
</protein>
<reference evidence="1" key="1">
    <citation type="submission" date="2020-03" db="EMBL/GenBank/DDBJ databases">
        <title>The deep terrestrial virosphere.</title>
        <authorList>
            <person name="Holmfeldt K."/>
            <person name="Nilsson E."/>
            <person name="Simone D."/>
            <person name="Lopez-Fernandez M."/>
            <person name="Wu X."/>
            <person name="de Brujin I."/>
            <person name="Lundin D."/>
            <person name="Andersson A."/>
            <person name="Bertilsson S."/>
            <person name="Dopson M."/>
        </authorList>
    </citation>
    <scope>NUCLEOTIDE SEQUENCE</scope>
    <source>
        <strain evidence="1">MM415B02238</strain>
    </source>
</reference>
<dbReference type="NCBIfam" id="TIGR04387">
    <property type="entry name" value="capsid_maj_N4"/>
    <property type="match status" value="1"/>
</dbReference>
<organism evidence="1">
    <name type="scientific">viral metagenome</name>
    <dbReference type="NCBI Taxonomy" id="1070528"/>
    <lineage>
        <taxon>unclassified sequences</taxon>
        <taxon>metagenomes</taxon>
        <taxon>organismal metagenomes</taxon>
    </lineage>
</organism>
<proteinExistence type="predicted"/>
<name>A0A6M3KVD3_9ZZZZ</name>
<dbReference type="EMBL" id="MT142564">
    <property type="protein sequence ID" value="QJA85258.1"/>
    <property type="molecule type" value="Genomic_DNA"/>
</dbReference>
<gene>
    <name evidence="1" type="ORF">MM415B02238_0006</name>
</gene>
<accession>A0A6M3KVD3</accession>
<sequence>MNTYGDISPRTAAYAAKRLLERGQALLIVERFGQIDAQGQNKTLTRKFRRYNALAAASSPLAEGVTPKGSKITYTDVECTLEQYGDWVLITDVIQDTHEDPVLMEMMDVCGEQAAETIEIVRIAVLKAGTSVFYAGGVSLRTDLAATCSRNMFHKIKRFFANNRARAISKIIRASVNYGTDAVAAAYFVMAHTDLEYDISQMNGFSPIEKYADSTKALPGEVGKVDSFRFILSDLFTPWEDAGAAYDGSFLSTADSKNDVYPMICVGENAYGIVPLQGKNAVTPMAKNPTPTESDPMAQRGFVSWKTYQTAVILNDLWMCRYEVCATKL</sequence>
<dbReference type="Pfam" id="PF25209">
    <property type="entry name" value="Phage_capsid_4"/>
    <property type="match status" value="1"/>
</dbReference>